<dbReference type="Proteomes" id="UP001319045">
    <property type="component" value="Chromosome"/>
</dbReference>
<evidence type="ECO:0000313" key="4">
    <source>
        <dbReference type="Proteomes" id="UP001319045"/>
    </source>
</evidence>
<dbReference type="InterPro" id="IPR013096">
    <property type="entry name" value="Cupin_2"/>
</dbReference>
<dbReference type="Pfam" id="PF07883">
    <property type="entry name" value="Cupin_2"/>
    <property type="match status" value="1"/>
</dbReference>
<accession>A0ABN6EMI8</accession>
<dbReference type="InterPro" id="IPR011051">
    <property type="entry name" value="RmlC_Cupin_sf"/>
</dbReference>
<dbReference type="PANTHER" id="PTHR35848">
    <property type="entry name" value="OXALATE-BINDING PROTEIN"/>
    <property type="match status" value="1"/>
</dbReference>
<dbReference type="InterPro" id="IPR014710">
    <property type="entry name" value="RmlC-like_jellyroll"/>
</dbReference>
<dbReference type="EMBL" id="AP024484">
    <property type="protein sequence ID" value="BCS86224.1"/>
    <property type="molecule type" value="Genomic_DNA"/>
</dbReference>
<name>A0ABN6EMI8_9BACT</name>
<dbReference type="InterPro" id="IPR051610">
    <property type="entry name" value="GPI/OXD"/>
</dbReference>
<keyword evidence="1" id="KW-0479">Metal-binding</keyword>
<keyword evidence="4" id="KW-1185">Reference proteome</keyword>
<dbReference type="RefSeq" id="WP_207153795.1">
    <property type="nucleotide sequence ID" value="NZ_AP024484.1"/>
</dbReference>
<organism evidence="3 4">
    <name type="scientific">Prevotella herbatica</name>
    <dbReference type="NCBI Taxonomy" id="2801997"/>
    <lineage>
        <taxon>Bacteria</taxon>
        <taxon>Pseudomonadati</taxon>
        <taxon>Bacteroidota</taxon>
        <taxon>Bacteroidia</taxon>
        <taxon>Bacteroidales</taxon>
        <taxon>Prevotellaceae</taxon>
        <taxon>Prevotella</taxon>
    </lineage>
</organism>
<reference evidence="3 4" key="1">
    <citation type="journal article" date="2022" name="Int. J. Syst. Evol. Microbiol.">
        <title>Prevotella herbatica sp. nov., a plant polysaccharide-decomposing anaerobic bacterium isolated from a methanogenic reactor.</title>
        <authorList>
            <person name="Uek A."/>
            <person name="Tonouchi A."/>
            <person name="Kaku N."/>
            <person name="Ueki K."/>
        </authorList>
    </citation>
    <scope>NUCLEOTIDE SEQUENCE [LARGE SCALE GENOMIC DNA]</scope>
    <source>
        <strain evidence="3 4">WR041</strain>
    </source>
</reference>
<proteinExistence type="predicted"/>
<dbReference type="Gene3D" id="2.60.120.10">
    <property type="entry name" value="Jelly Rolls"/>
    <property type="match status" value="1"/>
</dbReference>
<evidence type="ECO:0000259" key="2">
    <source>
        <dbReference type="Pfam" id="PF07883"/>
    </source>
</evidence>
<feature type="domain" description="Cupin type-2" evidence="2">
    <location>
        <begin position="39"/>
        <end position="106"/>
    </location>
</feature>
<evidence type="ECO:0000256" key="1">
    <source>
        <dbReference type="ARBA" id="ARBA00022723"/>
    </source>
</evidence>
<dbReference type="SUPFAM" id="SSF51182">
    <property type="entry name" value="RmlC-like cupins"/>
    <property type="match status" value="1"/>
</dbReference>
<evidence type="ECO:0000313" key="3">
    <source>
        <dbReference type="EMBL" id="BCS86224.1"/>
    </source>
</evidence>
<protein>
    <recommendedName>
        <fullName evidence="2">Cupin type-2 domain-containing protein</fullName>
    </recommendedName>
</protein>
<dbReference type="PANTHER" id="PTHR35848:SF6">
    <property type="entry name" value="CUPIN TYPE-2 DOMAIN-CONTAINING PROTEIN"/>
    <property type="match status" value="1"/>
</dbReference>
<sequence length="110" mass="12444">MIIDFKDIEEAKIMGFKGGQGELDTRNYVDEKVKIMKSVLKSGASTGLHTHEGNCEIVYILKGSVTFHYDGNVETAKEGQVHYCPMNHNHYMENTTSEDVEYLAIVPEHH</sequence>
<gene>
    <name evidence="3" type="ORF">prwr041_21170</name>
</gene>